<accession>A0A5F8AKH8</accession>
<dbReference type="VEuPathDB" id="HostDB:ENSMMUG00000064617"/>
<proteinExistence type="predicted"/>
<reference evidence="2" key="1">
    <citation type="journal article" date="2007" name="Science">
        <title>Evolutionary and biomedical insights from the rhesus macaque genome.</title>
        <authorList>
            <person name="Gibbs R.A."/>
            <person name="Rogers J."/>
            <person name="Katze M.G."/>
            <person name="Bumgarner R."/>
            <person name="Weinstock G.M."/>
            <person name="Mardis E.R."/>
            <person name="Remington K.A."/>
            <person name="Strausberg R.L."/>
            <person name="Venter J.C."/>
            <person name="Wilson R.K."/>
            <person name="Batzer M.A."/>
            <person name="Bustamante C.D."/>
            <person name="Eichler E.E."/>
            <person name="Hahn M.W."/>
            <person name="Hardison R.C."/>
            <person name="Makova K.D."/>
            <person name="Miller W."/>
            <person name="Milosavljevic A."/>
            <person name="Palermo R.E."/>
            <person name="Siepel A."/>
            <person name="Sikela J.M."/>
            <person name="Attaway T."/>
            <person name="Bell S."/>
            <person name="Bernard K.E."/>
            <person name="Buhay C.J."/>
            <person name="Chandrabose M.N."/>
            <person name="Dao M."/>
            <person name="Davis C."/>
            <person name="Delehaunty K.D."/>
            <person name="Ding Y."/>
            <person name="Dinh H.H."/>
            <person name="Dugan-Rocha S."/>
            <person name="Fulton L.A."/>
            <person name="Gabisi R.A."/>
            <person name="Garner T.T."/>
            <person name="Godfrey J."/>
            <person name="Hawes A.C."/>
            <person name="Hernandez J."/>
            <person name="Hines S."/>
            <person name="Holder M."/>
            <person name="Hume J."/>
            <person name="Jhangiani S.N."/>
            <person name="Joshi V."/>
            <person name="Khan Z.M."/>
            <person name="Kirkness E.F."/>
            <person name="Cree A."/>
            <person name="Fowler R.G."/>
            <person name="Lee S."/>
            <person name="Lewis L.R."/>
            <person name="Li Z."/>
            <person name="Liu Y.-S."/>
            <person name="Moore S.M."/>
            <person name="Muzny D."/>
            <person name="Nazareth L.V."/>
            <person name="Ngo D.N."/>
            <person name="Okwuonu G.O."/>
            <person name="Pai G."/>
            <person name="Parker D."/>
            <person name="Paul H.A."/>
            <person name="Pfannkoch C."/>
            <person name="Pohl C.S."/>
            <person name="Rogers Y.-H.C."/>
            <person name="Ruiz S.J."/>
            <person name="Sabo A."/>
            <person name="Santibanez J."/>
            <person name="Schneider B.W."/>
            <person name="Smith S.M."/>
            <person name="Sodergren E."/>
            <person name="Svatek A.F."/>
            <person name="Utterback T.R."/>
            <person name="Vattathil S."/>
            <person name="Warren W."/>
            <person name="White C.S."/>
            <person name="Chinwalla A.T."/>
            <person name="Feng Y."/>
            <person name="Halpern A.L."/>
            <person name="Hillier L.W."/>
            <person name="Huang X."/>
            <person name="Minx P."/>
            <person name="Nelson J.O."/>
            <person name="Pepin K.H."/>
            <person name="Qin X."/>
            <person name="Sutton G.G."/>
            <person name="Venter E."/>
            <person name="Walenz B.P."/>
            <person name="Wallis J.W."/>
            <person name="Worley K.C."/>
            <person name="Yang S.-P."/>
            <person name="Jones S.M."/>
            <person name="Marra M.A."/>
            <person name="Rocchi M."/>
            <person name="Schein J.E."/>
            <person name="Baertsch R."/>
            <person name="Clarke L."/>
            <person name="Csuros M."/>
            <person name="Glasscock J."/>
            <person name="Harris R.A."/>
            <person name="Havlak P."/>
            <person name="Jackson A.R."/>
            <person name="Jiang H."/>
            <person name="Liu Y."/>
            <person name="Messina D.N."/>
            <person name="Shen Y."/>
            <person name="Song H.X.-Z."/>
            <person name="Wylie T."/>
            <person name="Zhang L."/>
            <person name="Birney E."/>
            <person name="Han K."/>
            <person name="Konkel M.K."/>
            <person name="Lee J."/>
            <person name="Smit A.F.A."/>
            <person name="Ullmer B."/>
            <person name="Wang H."/>
            <person name="Xing J."/>
            <person name="Burhans R."/>
            <person name="Cheng Z."/>
            <person name="Karro J.E."/>
            <person name="Ma J."/>
            <person name="Raney B."/>
            <person name="She X."/>
            <person name="Cox M.J."/>
            <person name="Demuth J.P."/>
            <person name="Dumas L.J."/>
            <person name="Han S.-G."/>
            <person name="Hopkins J."/>
            <person name="Karimpour-Fard A."/>
            <person name="Kim Y.H."/>
            <person name="Pollack J.R."/>
            <person name="Vinar T."/>
            <person name="Addo-Quaye C."/>
            <person name="Degenhardt J."/>
            <person name="Denby A."/>
            <person name="Hubisz M.J."/>
            <person name="Indap A."/>
            <person name="Kosiol C."/>
            <person name="Lahn B.T."/>
            <person name="Lawson H.A."/>
            <person name="Marklein A."/>
            <person name="Nielsen R."/>
            <person name="Vallender E.J."/>
            <person name="Clark A.G."/>
            <person name="Ferguson B."/>
            <person name="Hernandez R.D."/>
            <person name="Hirani K."/>
            <person name="Kehrer-Sawatzki H."/>
            <person name="Kolb J."/>
            <person name="Patil S."/>
            <person name="Pu L.-L."/>
            <person name="Ren Y."/>
            <person name="Smith D.G."/>
            <person name="Wheeler D.A."/>
            <person name="Schenck I."/>
            <person name="Ball E.V."/>
            <person name="Chen R."/>
            <person name="Cooper D.N."/>
            <person name="Giardine B."/>
            <person name="Hsu F."/>
            <person name="Kent W.J."/>
            <person name="Lesk A."/>
            <person name="Nelson D.L."/>
            <person name="O'brien W.E."/>
            <person name="Pruefer K."/>
            <person name="Stenson P.D."/>
            <person name="Wallace J.C."/>
            <person name="Ke H."/>
            <person name="Liu X.-M."/>
            <person name="Wang P."/>
            <person name="Xiang A.P."/>
            <person name="Yang F."/>
            <person name="Barber G.P."/>
            <person name="Haussler D."/>
            <person name="Karolchik D."/>
            <person name="Kern A.D."/>
            <person name="Kuhn R.M."/>
            <person name="Smith K.E."/>
            <person name="Zwieg A.S."/>
        </authorList>
    </citation>
    <scope>NUCLEOTIDE SEQUENCE [LARGE SCALE GENOMIC DNA]</scope>
    <source>
        <strain evidence="2">17573</strain>
    </source>
</reference>
<dbReference type="GeneTree" id="ENSGT00940000161627"/>
<keyword evidence="2" id="KW-1185">Reference proteome</keyword>
<dbReference type="Proteomes" id="UP000006718">
    <property type="component" value="Chromosome 7"/>
</dbReference>
<sequence length="107" mass="11994">MESGSVAQAGVLWHDLSSLQPLPPGFKRSSCLRLPSNWDHRHPPPRWANVFIFTRFGVSPCWPGWSRAPNLRSSSRLGLREAFASAVSSDAKVPYFGRAYIHQGIYL</sequence>
<dbReference type="Ensembl" id="ENSMMUT00000106370.1">
    <property type="protein sequence ID" value="ENSMMUP00000077907.1"/>
    <property type="gene ID" value="ENSMMUG00000064617.1"/>
</dbReference>
<dbReference type="AlphaFoldDB" id="A0A5F8AKH8"/>
<evidence type="ECO:0000313" key="1">
    <source>
        <dbReference type="Ensembl" id="ENSMMUP00000077907.1"/>
    </source>
</evidence>
<name>A0A5F8AKH8_MACMU</name>
<organism evidence="1 2">
    <name type="scientific">Macaca mulatta</name>
    <name type="common">Rhesus macaque</name>
    <dbReference type="NCBI Taxonomy" id="9544"/>
    <lineage>
        <taxon>Eukaryota</taxon>
        <taxon>Metazoa</taxon>
        <taxon>Chordata</taxon>
        <taxon>Craniata</taxon>
        <taxon>Vertebrata</taxon>
        <taxon>Euteleostomi</taxon>
        <taxon>Mammalia</taxon>
        <taxon>Eutheria</taxon>
        <taxon>Euarchontoglires</taxon>
        <taxon>Primates</taxon>
        <taxon>Haplorrhini</taxon>
        <taxon>Catarrhini</taxon>
        <taxon>Cercopithecidae</taxon>
        <taxon>Cercopithecinae</taxon>
        <taxon>Macaca</taxon>
    </lineage>
</organism>
<reference evidence="1" key="4">
    <citation type="submission" date="2025-09" db="UniProtKB">
        <authorList>
            <consortium name="Ensembl"/>
        </authorList>
    </citation>
    <scope>IDENTIFICATION</scope>
    <source>
        <strain evidence="1">17573</strain>
    </source>
</reference>
<dbReference type="InParanoid" id="A0A5F8AKH8"/>
<reference evidence="1" key="2">
    <citation type="submission" date="2019-01" db="EMBL/GenBank/DDBJ databases">
        <authorList>
            <person name="Graves T."/>
            <person name="Eichler E.E."/>
            <person name="Wilson R.K."/>
        </authorList>
    </citation>
    <scope>NUCLEOTIDE SEQUENCE [LARGE SCALE GENOMIC DNA]</scope>
    <source>
        <strain evidence="1">17573</strain>
    </source>
</reference>
<evidence type="ECO:0000313" key="2">
    <source>
        <dbReference type="Proteomes" id="UP000006718"/>
    </source>
</evidence>
<dbReference type="PANTHER" id="PTHR46254:SF12">
    <property type="entry name" value="RNA BINDING MOTIF SINGLE STRANDED INTERACTING PROTEIN 2"/>
    <property type="match status" value="1"/>
</dbReference>
<dbReference type="PANTHER" id="PTHR46254">
    <property type="entry name" value="PROTEIN GVQW1-RELATED"/>
    <property type="match status" value="1"/>
</dbReference>
<reference evidence="1" key="3">
    <citation type="submission" date="2025-08" db="UniProtKB">
        <authorList>
            <consortium name="Ensembl"/>
        </authorList>
    </citation>
    <scope>IDENTIFICATION</scope>
    <source>
        <strain evidence="1">17573</strain>
    </source>
</reference>
<protein>
    <submittedName>
        <fullName evidence="1">Uncharacterized protein</fullName>
    </submittedName>
</protein>